<protein>
    <submittedName>
        <fullName evidence="2">Uncharacterized protein</fullName>
    </submittedName>
</protein>
<evidence type="ECO:0000256" key="1">
    <source>
        <dbReference type="SAM" id="MobiDB-lite"/>
    </source>
</evidence>
<feature type="region of interest" description="Disordered" evidence="1">
    <location>
        <begin position="167"/>
        <end position="204"/>
    </location>
</feature>
<evidence type="ECO:0000313" key="2">
    <source>
        <dbReference type="EMBL" id="KAJ1188666.1"/>
    </source>
</evidence>
<accession>A0AAV7UJY3</accession>
<gene>
    <name evidence="2" type="ORF">NDU88_005425</name>
</gene>
<dbReference type="EMBL" id="JANPWB010000005">
    <property type="protein sequence ID" value="KAJ1188666.1"/>
    <property type="molecule type" value="Genomic_DNA"/>
</dbReference>
<proteinExistence type="predicted"/>
<dbReference type="AlphaFoldDB" id="A0AAV7UJY3"/>
<organism evidence="2 3">
    <name type="scientific">Pleurodeles waltl</name>
    <name type="common">Iberian ribbed newt</name>
    <dbReference type="NCBI Taxonomy" id="8319"/>
    <lineage>
        <taxon>Eukaryota</taxon>
        <taxon>Metazoa</taxon>
        <taxon>Chordata</taxon>
        <taxon>Craniata</taxon>
        <taxon>Vertebrata</taxon>
        <taxon>Euteleostomi</taxon>
        <taxon>Amphibia</taxon>
        <taxon>Batrachia</taxon>
        <taxon>Caudata</taxon>
        <taxon>Salamandroidea</taxon>
        <taxon>Salamandridae</taxon>
        <taxon>Pleurodelinae</taxon>
        <taxon>Pleurodeles</taxon>
    </lineage>
</organism>
<dbReference type="Proteomes" id="UP001066276">
    <property type="component" value="Chromosome 3_1"/>
</dbReference>
<reference evidence="2" key="1">
    <citation type="journal article" date="2022" name="bioRxiv">
        <title>Sequencing and chromosome-scale assembly of the giantPleurodeles waltlgenome.</title>
        <authorList>
            <person name="Brown T."/>
            <person name="Elewa A."/>
            <person name="Iarovenko S."/>
            <person name="Subramanian E."/>
            <person name="Araus A.J."/>
            <person name="Petzold A."/>
            <person name="Susuki M."/>
            <person name="Suzuki K.-i.T."/>
            <person name="Hayashi T."/>
            <person name="Toyoda A."/>
            <person name="Oliveira C."/>
            <person name="Osipova E."/>
            <person name="Leigh N.D."/>
            <person name="Simon A."/>
            <person name="Yun M.H."/>
        </authorList>
    </citation>
    <scope>NUCLEOTIDE SEQUENCE</scope>
    <source>
        <strain evidence="2">20211129_DDA</strain>
        <tissue evidence="2">Liver</tissue>
    </source>
</reference>
<name>A0AAV7UJY3_PLEWA</name>
<evidence type="ECO:0000313" key="3">
    <source>
        <dbReference type="Proteomes" id="UP001066276"/>
    </source>
</evidence>
<keyword evidence="3" id="KW-1185">Reference proteome</keyword>
<sequence>MTCASKCAKIVARQSSILKEQVVGAPFLKINLSSLELKVLETMDPGTLEGLDGIDTTLEPCASPRDKVGTRQEAMPAQAFLEAGPQQSSESEMLLNENEVMMLEVRDRAGNLLSSTTVLGNVQDVVDFENEIALPECGDSGDSARRIPCGNADIHETKEMVQTVPLQDEESEISVVNQKDKRDVRRFRNPSDAKGRKGQRNLTL</sequence>
<comment type="caution">
    <text evidence="2">The sequence shown here is derived from an EMBL/GenBank/DDBJ whole genome shotgun (WGS) entry which is preliminary data.</text>
</comment>